<evidence type="ECO:0000313" key="3">
    <source>
        <dbReference type="Ensembl" id="ENSCJPP00005014397.1"/>
    </source>
</evidence>
<sequence>RCQHSSTHIRTLCLFALGVGAHSAQSSLSIYCRTALQLALLGSPGKQQRYVSAQHRDCGHPMVTALGPRKPRCRVWSWTQHQSTAMSPPCHRHVTAMSPPCHRHVTAMSPRPGSEPGPRPMASSTPEMHCC</sequence>
<feature type="region of interest" description="Disordered" evidence="1">
    <location>
        <begin position="107"/>
        <end position="131"/>
    </location>
</feature>
<evidence type="ECO:0000256" key="2">
    <source>
        <dbReference type="SAM" id="SignalP"/>
    </source>
</evidence>
<dbReference type="Proteomes" id="UP000694412">
    <property type="component" value="Chromosome 11"/>
</dbReference>
<dbReference type="Ensembl" id="ENSCJPT00005020502.1">
    <property type="protein sequence ID" value="ENSCJPP00005014397.1"/>
    <property type="gene ID" value="ENSCJPG00005012026.1"/>
</dbReference>
<organism evidence="3 4">
    <name type="scientific">Coturnix japonica</name>
    <name type="common">Japanese quail</name>
    <name type="synonym">Coturnix coturnix japonica</name>
    <dbReference type="NCBI Taxonomy" id="93934"/>
    <lineage>
        <taxon>Eukaryota</taxon>
        <taxon>Metazoa</taxon>
        <taxon>Chordata</taxon>
        <taxon>Craniata</taxon>
        <taxon>Vertebrata</taxon>
        <taxon>Euteleostomi</taxon>
        <taxon>Archelosauria</taxon>
        <taxon>Archosauria</taxon>
        <taxon>Dinosauria</taxon>
        <taxon>Saurischia</taxon>
        <taxon>Theropoda</taxon>
        <taxon>Coelurosauria</taxon>
        <taxon>Aves</taxon>
        <taxon>Neognathae</taxon>
        <taxon>Galloanserae</taxon>
        <taxon>Galliformes</taxon>
        <taxon>Phasianidae</taxon>
        <taxon>Perdicinae</taxon>
        <taxon>Coturnix</taxon>
    </lineage>
</organism>
<reference evidence="3" key="1">
    <citation type="submission" date="2015-11" db="EMBL/GenBank/DDBJ databases">
        <authorList>
            <consortium name="International Coturnix japonica Genome Analysis Consortium"/>
            <person name="Warren W."/>
            <person name="Burt D.W."/>
            <person name="Antin P.B."/>
            <person name="Lanford R."/>
            <person name="Gros J."/>
            <person name="Wilson R.K."/>
        </authorList>
    </citation>
    <scope>NUCLEOTIDE SEQUENCE [LARGE SCALE GENOMIC DNA]</scope>
</reference>
<keyword evidence="4" id="KW-1185">Reference proteome</keyword>
<proteinExistence type="predicted"/>
<reference evidence="3" key="3">
    <citation type="submission" date="2025-09" db="UniProtKB">
        <authorList>
            <consortium name="Ensembl"/>
        </authorList>
    </citation>
    <scope>IDENTIFICATION</scope>
</reference>
<feature type="compositionally biased region" description="Polar residues" evidence="1">
    <location>
        <begin position="122"/>
        <end position="131"/>
    </location>
</feature>
<evidence type="ECO:0000256" key="1">
    <source>
        <dbReference type="SAM" id="MobiDB-lite"/>
    </source>
</evidence>
<name>A0A8C2TL46_COTJA</name>
<dbReference type="AlphaFoldDB" id="A0A8C2TL46"/>
<feature type="chain" id="PRO_5034811554" evidence="2">
    <location>
        <begin position="27"/>
        <end position="131"/>
    </location>
</feature>
<keyword evidence="2" id="KW-0732">Signal</keyword>
<evidence type="ECO:0000313" key="4">
    <source>
        <dbReference type="Proteomes" id="UP000694412"/>
    </source>
</evidence>
<feature type="signal peptide" evidence="2">
    <location>
        <begin position="1"/>
        <end position="26"/>
    </location>
</feature>
<reference evidence="3" key="2">
    <citation type="submission" date="2025-08" db="UniProtKB">
        <authorList>
            <consortium name="Ensembl"/>
        </authorList>
    </citation>
    <scope>IDENTIFICATION</scope>
</reference>
<protein>
    <submittedName>
        <fullName evidence="3">Uncharacterized protein</fullName>
    </submittedName>
</protein>
<accession>A0A8C2TL46</accession>